<evidence type="ECO:0000313" key="1">
    <source>
        <dbReference type="EMBL" id="RUP45219.1"/>
    </source>
</evidence>
<dbReference type="OrthoDB" id="10254221at2759"/>
<name>A0A433D311_9FUNG</name>
<reference evidence="1 2" key="1">
    <citation type="journal article" date="2018" name="New Phytol.">
        <title>Phylogenomics of Endogonaceae and evolution of mycorrhizas within Mucoromycota.</title>
        <authorList>
            <person name="Chang Y."/>
            <person name="Desiro A."/>
            <person name="Na H."/>
            <person name="Sandor L."/>
            <person name="Lipzen A."/>
            <person name="Clum A."/>
            <person name="Barry K."/>
            <person name="Grigoriev I.V."/>
            <person name="Martin F.M."/>
            <person name="Stajich J.E."/>
            <person name="Smith M.E."/>
            <person name="Bonito G."/>
            <person name="Spatafora J.W."/>
        </authorList>
    </citation>
    <scope>NUCLEOTIDE SEQUENCE [LARGE SCALE GENOMIC DNA]</scope>
    <source>
        <strain evidence="1 2">GMNB39</strain>
    </source>
</reference>
<proteinExistence type="predicted"/>
<gene>
    <name evidence="1" type="ORF">BC936DRAFT_148465</name>
</gene>
<sequence>MLTFRILPGTTITVFGATGGTGREVVSQALAQNYRVTVLVRDETRFRAALPHLVRNPNLLVIKGRADNKDDVSTAMSIGQDAVINCLGTNTRDKDVTICSRSQRCINDAMVEHHVRRLIVVTSQGLGGTDDQFNPISHLVAKTVMRKYLDDKRLQEKIVTRDAMFLDYTIVRPSTLNDGPLTEHYKVSEGAAKVVSISRADLANFIVGELRAGEWIGGAATVTGYQPRRNTLTFFGPPPSRKVYEPVSEDSSTSSWRSMDG</sequence>
<dbReference type="EMBL" id="RBNI01007625">
    <property type="protein sequence ID" value="RUP45219.1"/>
    <property type="molecule type" value="Genomic_DNA"/>
</dbReference>
<organism evidence="1 2">
    <name type="scientific">Jimgerdemannia flammicorona</name>
    <dbReference type="NCBI Taxonomy" id="994334"/>
    <lineage>
        <taxon>Eukaryota</taxon>
        <taxon>Fungi</taxon>
        <taxon>Fungi incertae sedis</taxon>
        <taxon>Mucoromycota</taxon>
        <taxon>Mucoromycotina</taxon>
        <taxon>Endogonomycetes</taxon>
        <taxon>Endogonales</taxon>
        <taxon>Endogonaceae</taxon>
        <taxon>Jimgerdemannia</taxon>
    </lineage>
</organism>
<dbReference type="Gene3D" id="3.40.50.720">
    <property type="entry name" value="NAD(P)-binding Rossmann-like Domain"/>
    <property type="match status" value="1"/>
</dbReference>
<dbReference type="InterPro" id="IPR016040">
    <property type="entry name" value="NAD(P)-bd_dom"/>
</dbReference>
<comment type="caution">
    <text evidence="1">The sequence shown here is derived from an EMBL/GenBank/DDBJ whole genome shotgun (WGS) entry which is preliminary data.</text>
</comment>
<keyword evidence="2" id="KW-1185">Reference proteome</keyword>
<accession>A0A433D311</accession>
<evidence type="ECO:0000313" key="2">
    <source>
        <dbReference type="Proteomes" id="UP000268093"/>
    </source>
</evidence>
<dbReference type="SUPFAM" id="SSF51735">
    <property type="entry name" value="NAD(P)-binding Rossmann-fold domains"/>
    <property type="match status" value="1"/>
</dbReference>
<dbReference type="Pfam" id="PF13460">
    <property type="entry name" value="NAD_binding_10"/>
    <property type="match status" value="1"/>
</dbReference>
<dbReference type="InterPro" id="IPR036291">
    <property type="entry name" value="NAD(P)-bd_dom_sf"/>
</dbReference>
<protein>
    <submittedName>
        <fullName evidence="1">Uncharacterized protein</fullName>
    </submittedName>
</protein>
<dbReference type="Proteomes" id="UP000268093">
    <property type="component" value="Unassembled WGS sequence"/>
</dbReference>
<dbReference type="PANTHER" id="PTHR15020">
    <property type="entry name" value="FLAVIN REDUCTASE-RELATED"/>
    <property type="match status" value="1"/>
</dbReference>
<dbReference type="PANTHER" id="PTHR15020:SF50">
    <property type="entry name" value="UPF0659 PROTEIN YMR090W"/>
    <property type="match status" value="1"/>
</dbReference>